<dbReference type="Proteomes" id="UP000352088">
    <property type="component" value="Unassembled WGS sequence"/>
</dbReference>
<proteinExistence type="predicted"/>
<dbReference type="InterPro" id="IPR025420">
    <property type="entry name" value="DUF4143"/>
</dbReference>
<gene>
    <name evidence="1" type="ORF">DSX26_03520</name>
</gene>
<keyword evidence="1" id="KW-0547">Nucleotide-binding</keyword>
<sequence length="345" mass="40752">MKVLNFFYENHPKFEISYERKVQIPLCNIIIKGPKFSGKKTLIFNYLSQFKPNEILFLNLYDTRFENQSLGHLSNFLEKNVQIKFLCIYNVEFALNLQDIKIPIIISTDKKDLHIEGFQELELDYFDFEEFVSISRKNLPINNLVGLFLQSGRSKLGEKNILLRQNFNTLELEILKYLALNLGQQISISKLFLELKKKLKTSKDSVYHTIKELENTYIIHPISHDEKKLQKIYFRDFGLRNNLCIQKDFAHLFENLILNELFKFKQEFFYNKFFTFYSKVSKIAYISSPTLDIDLIKLRAKKILSKGLELGIFHVVFITLSSEDSFFEQGVKFEVLPFDKFSLGF</sequence>
<organism evidence="1 2">
    <name type="scientific">Campylobacter coli</name>
    <dbReference type="NCBI Taxonomy" id="195"/>
    <lineage>
        <taxon>Bacteria</taxon>
        <taxon>Pseudomonadati</taxon>
        <taxon>Campylobacterota</taxon>
        <taxon>Epsilonproteobacteria</taxon>
        <taxon>Campylobacterales</taxon>
        <taxon>Campylobacteraceae</taxon>
        <taxon>Campylobacter</taxon>
    </lineage>
</organism>
<dbReference type="EMBL" id="AACQHW010000003">
    <property type="protein sequence ID" value="EAL6850534.1"/>
    <property type="molecule type" value="Genomic_DNA"/>
</dbReference>
<protein>
    <submittedName>
        <fullName evidence="1">ATP-binding protein</fullName>
    </submittedName>
</protein>
<comment type="caution">
    <text evidence="1">The sequence shown here is derived from an EMBL/GenBank/DDBJ whole genome shotgun (WGS) entry which is preliminary data.</text>
</comment>
<dbReference type="Pfam" id="PF13635">
    <property type="entry name" value="DUF4143"/>
    <property type="match status" value="1"/>
</dbReference>
<name>A0A3Z8IPC3_CAMCO</name>
<accession>A0A3Z8IPC3</accession>
<dbReference type="GO" id="GO:0005524">
    <property type="term" value="F:ATP binding"/>
    <property type="evidence" value="ECO:0007669"/>
    <property type="project" value="UniProtKB-KW"/>
</dbReference>
<dbReference type="RefSeq" id="WP_002785830.1">
    <property type="nucleotide sequence ID" value="NZ_AANORL020000008.1"/>
</dbReference>
<dbReference type="AlphaFoldDB" id="A0A3Z8IPC3"/>
<evidence type="ECO:0000313" key="1">
    <source>
        <dbReference type="EMBL" id="EAL6850534.1"/>
    </source>
</evidence>
<keyword evidence="1" id="KW-0067">ATP-binding</keyword>
<reference evidence="1 2" key="1">
    <citation type="submission" date="2018-07" db="EMBL/GenBank/DDBJ databases">
        <authorList>
            <consortium name="NARMS: The National Antimicrobial Resistance Monitoring System"/>
        </authorList>
    </citation>
    <scope>NUCLEOTIDE SEQUENCE [LARGE SCALE GENOMIC DNA]</scope>
    <source>
        <strain evidence="1 2">CVM N17C548</strain>
    </source>
</reference>
<evidence type="ECO:0000313" key="2">
    <source>
        <dbReference type="Proteomes" id="UP000352088"/>
    </source>
</evidence>